<organism evidence="2 3">
    <name type="scientific">Micropruina glycogenica</name>
    <dbReference type="NCBI Taxonomy" id="75385"/>
    <lineage>
        <taxon>Bacteria</taxon>
        <taxon>Bacillati</taxon>
        <taxon>Actinomycetota</taxon>
        <taxon>Actinomycetes</taxon>
        <taxon>Propionibacteriales</taxon>
        <taxon>Nocardioidaceae</taxon>
        <taxon>Micropruina</taxon>
    </lineage>
</organism>
<dbReference type="PANTHER" id="PTHR45682">
    <property type="entry name" value="AGAP008228-PA"/>
    <property type="match status" value="1"/>
</dbReference>
<dbReference type="InterPro" id="IPR029021">
    <property type="entry name" value="Prot-tyrosine_phosphatase-like"/>
</dbReference>
<dbReference type="Gene3D" id="3.90.190.10">
    <property type="entry name" value="Protein tyrosine phosphatase superfamily"/>
    <property type="match status" value="1"/>
</dbReference>
<sequence length="193" mass="21312">MTDLPTFVHADADFVTDRIAVGGGLSSHGMVAHQQIAELMDLGITHVADLRAEWSDADLVFERAPDITYLHHPVEDAGQTIPGEYFQTLADWATEALAQPNTKLLVHCHAGVNRGPSGAFTVLLAQGWGVREALEAIRAARPIAWIDYADDAIDWHLADADDAARTAAHEIVTEWRWHNHLPFNQAIRQTRPD</sequence>
<protein>
    <recommendedName>
        <fullName evidence="1">Tyrosine specific protein phosphatases domain-containing protein</fullName>
    </recommendedName>
</protein>
<dbReference type="AlphaFoldDB" id="A0A2N9JNG7"/>
<dbReference type="KEGG" id="mgg:MPLG2_3899"/>
<dbReference type="GO" id="GO:0050860">
    <property type="term" value="P:negative regulation of T cell receptor signaling pathway"/>
    <property type="evidence" value="ECO:0007669"/>
    <property type="project" value="TreeGrafter"/>
</dbReference>
<dbReference type="PANTHER" id="PTHR45682:SF1">
    <property type="entry name" value="DUAL SPECIFICITY PROTEIN PHOSPHATASE 3"/>
    <property type="match status" value="1"/>
</dbReference>
<dbReference type="RefSeq" id="WP_105187325.1">
    <property type="nucleotide sequence ID" value="NZ_BAAAGO010000016.1"/>
</dbReference>
<dbReference type="InterPro" id="IPR020405">
    <property type="entry name" value="Atypical_DUSP_subfamA"/>
</dbReference>
<accession>A0A2N9JNG7</accession>
<feature type="domain" description="Tyrosine specific protein phosphatases" evidence="1">
    <location>
        <begin position="84"/>
        <end position="142"/>
    </location>
</feature>
<dbReference type="OrthoDB" id="3356644at2"/>
<name>A0A2N9JNG7_9ACTN</name>
<dbReference type="GO" id="GO:0008138">
    <property type="term" value="F:protein tyrosine/serine/threonine phosphatase activity"/>
    <property type="evidence" value="ECO:0007669"/>
    <property type="project" value="InterPro"/>
</dbReference>
<reference evidence="2 3" key="1">
    <citation type="submission" date="2018-02" db="EMBL/GenBank/DDBJ databases">
        <authorList>
            <person name="Cohen D.B."/>
            <person name="Kent A.D."/>
        </authorList>
    </citation>
    <scope>NUCLEOTIDE SEQUENCE [LARGE SCALE GENOMIC DNA]</scope>
    <source>
        <strain evidence="2">1</strain>
    </source>
</reference>
<dbReference type="SUPFAM" id="SSF52799">
    <property type="entry name" value="(Phosphotyrosine protein) phosphatases II"/>
    <property type="match status" value="1"/>
</dbReference>
<gene>
    <name evidence="2" type="ORF">MPLG2_3899</name>
</gene>
<evidence type="ECO:0000313" key="3">
    <source>
        <dbReference type="Proteomes" id="UP000238164"/>
    </source>
</evidence>
<dbReference type="InterPro" id="IPR000387">
    <property type="entry name" value="Tyr_Pase_dom"/>
</dbReference>
<dbReference type="EMBL" id="LT985188">
    <property type="protein sequence ID" value="SPD88929.1"/>
    <property type="molecule type" value="Genomic_DNA"/>
</dbReference>
<dbReference type="Proteomes" id="UP000238164">
    <property type="component" value="Chromosome 1"/>
</dbReference>
<proteinExistence type="predicted"/>
<evidence type="ECO:0000313" key="2">
    <source>
        <dbReference type="EMBL" id="SPD88929.1"/>
    </source>
</evidence>
<dbReference type="PROSITE" id="PS50056">
    <property type="entry name" value="TYR_PHOSPHATASE_2"/>
    <property type="match status" value="1"/>
</dbReference>
<dbReference type="InterPro" id="IPR000340">
    <property type="entry name" value="Dual-sp_phosphatase_cat-dom"/>
</dbReference>
<dbReference type="Pfam" id="PF00782">
    <property type="entry name" value="DSPc"/>
    <property type="match status" value="1"/>
</dbReference>
<evidence type="ECO:0000259" key="1">
    <source>
        <dbReference type="PROSITE" id="PS50056"/>
    </source>
</evidence>
<dbReference type="GO" id="GO:0033549">
    <property type="term" value="F:MAP kinase phosphatase activity"/>
    <property type="evidence" value="ECO:0007669"/>
    <property type="project" value="TreeGrafter"/>
</dbReference>
<keyword evidence="3" id="KW-1185">Reference proteome</keyword>
<dbReference type="GO" id="GO:0005829">
    <property type="term" value="C:cytosol"/>
    <property type="evidence" value="ECO:0007669"/>
    <property type="project" value="TreeGrafter"/>
</dbReference>